<dbReference type="KEGG" id="msil:METEAL_13020"/>
<gene>
    <name evidence="1" type="ORF">METEAL_13020</name>
</gene>
<name>A0AA48KB36_9BACT</name>
<accession>A0AA48KB36</accession>
<dbReference type="RefSeq" id="WP_316415035.1">
    <property type="nucleotide sequence ID" value="NZ_AP027080.1"/>
</dbReference>
<dbReference type="AlphaFoldDB" id="A0AA48KB36"/>
<sequence length="628" mass="67072">MASKALDQFRTVLDHLDGDDREDQLAFFRCVLSTGPEAVEELDGRLPGSRAPRALRQLVMEASFYFPWPDWLEILSRMLRYEAELPIFETGARALGRIGSPGALEVLRELNTMRQGAEFKEILAQVLAQTDPQEAFQHYLGRLLEGSANPGAANEAAQRLVPLVSEANLEALRVVAQHPDLLVFRHGLLLLALIPTAEAAEVLADLCEDSHNEVLSDRLLKAEAGAYRSLAPPAAREQAQEALAAAGSGGGLEVPPVVKALREDILAATEESSKAGALSGVITQALEAVHQRSRRLSFAVDTSAEGLAAHALKGRIDRDRVLDLLVTAYREQTGREGLARALARLVPADAPKLHDLLLEGPDGAQRAAAVEVLGGREEAALQGVLLRACGDPLTDIADRALFHLGRLPGARDLARTLMGSGAPQDLSLGLRLAAQGRFPDLVPDLLDLVRTSTREETTLQVVETLGAVGGAEAAEPLLEMLHSGQSLRLQTAVGLALQGQGDPAVALALCAKADAIKLPVLHCIAVEALGTAHGAAGPALPARNGPMLLHQVRGAWMDRNPWALRLRVVNALAALQLTHPEIWSAVVDLLRDTLVEKRPAGAWTPDDLHAVQAAQKEFMRRAAAPGEG</sequence>
<evidence type="ECO:0000313" key="1">
    <source>
        <dbReference type="EMBL" id="BDU72128.1"/>
    </source>
</evidence>
<evidence type="ECO:0008006" key="3">
    <source>
        <dbReference type="Google" id="ProtNLM"/>
    </source>
</evidence>
<dbReference type="InterPro" id="IPR016024">
    <property type="entry name" value="ARM-type_fold"/>
</dbReference>
<dbReference type="Gene3D" id="1.25.10.10">
    <property type="entry name" value="Leucine-rich Repeat Variant"/>
    <property type="match status" value="1"/>
</dbReference>
<dbReference type="Proteomes" id="UP001238179">
    <property type="component" value="Chromosome"/>
</dbReference>
<dbReference type="EMBL" id="AP027080">
    <property type="protein sequence ID" value="BDU72128.1"/>
    <property type="molecule type" value="Genomic_DNA"/>
</dbReference>
<evidence type="ECO:0000313" key="2">
    <source>
        <dbReference type="Proteomes" id="UP001238179"/>
    </source>
</evidence>
<reference evidence="2" key="1">
    <citation type="journal article" date="2023" name="Int. J. Syst. Evol. Microbiol.">
        <title>Mesoterricola silvestris gen. nov., sp. nov., Mesoterricola sediminis sp. nov., Geothrix oryzae sp. nov., Geothrix edaphica sp. nov., Geothrix rubra sp. nov., and Geothrix limicola sp. nov., six novel members of Acidobacteriota isolated from soils.</title>
        <authorList>
            <person name="Itoh H."/>
            <person name="Sugisawa Y."/>
            <person name="Mise K."/>
            <person name="Xu Z."/>
            <person name="Kuniyasu M."/>
            <person name="Ushijima N."/>
            <person name="Kawano K."/>
            <person name="Kobayashi E."/>
            <person name="Shiratori Y."/>
            <person name="Masuda Y."/>
            <person name="Senoo K."/>
        </authorList>
    </citation>
    <scope>NUCLEOTIDE SEQUENCE [LARGE SCALE GENOMIC DNA]</scope>
    <source>
        <strain evidence="2">W79</strain>
    </source>
</reference>
<dbReference type="SUPFAM" id="SSF48371">
    <property type="entry name" value="ARM repeat"/>
    <property type="match status" value="1"/>
</dbReference>
<keyword evidence="2" id="KW-1185">Reference proteome</keyword>
<organism evidence="1 2">
    <name type="scientific">Mesoterricola silvestris</name>
    <dbReference type="NCBI Taxonomy" id="2927979"/>
    <lineage>
        <taxon>Bacteria</taxon>
        <taxon>Pseudomonadati</taxon>
        <taxon>Acidobacteriota</taxon>
        <taxon>Holophagae</taxon>
        <taxon>Holophagales</taxon>
        <taxon>Holophagaceae</taxon>
        <taxon>Mesoterricola</taxon>
    </lineage>
</organism>
<dbReference type="InterPro" id="IPR011989">
    <property type="entry name" value="ARM-like"/>
</dbReference>
<proteinExistence type="predicted"/>
<protein>
    <recommendedName>
        <fullName evidence="3">HEAT repeat domain-containing protein</fullName>
    </recommendedName>
</protein>